<evidence type="ECO:0000313" key="2">
    <source>
        <dbReference type="Proteomes" id="UP000192815"/>
    </source>
</evidence>
<dbReference type="Proteomes" id="UP000192815">
    <property type="component" value="Unassembled WGS sequence"/>
</dbReference>
<gene>
    <name evidence="1" type="ORF">BZK31_17750</name>
</gene>
<comment type="caution">
    <text evidence="1">The sequence shown here is derived from an EMBL/GenBank/DDBJ whole genome shotgun (WGS) entry which is preliminary data.</text>
</comment>
<dbReference type="EMBL" id="MUIO01000072">
    <property type="protein sequence ID" value="ORC57872.1"/>
    <property type="molecule type" value="Genomic_DNA"/>
</dbReference>
<organism evidence="1 2">
    <name type="scientific">Pseudomonas floridensis</name>
    <dbReference type="NCBI Taxonomy" id="1958950"/>
    <lineage>
        <taxon>Bacteria</taxon>
        <taxon>Pseudomonadati</taxon>
        <taxon>Pseudomonadota</taxon>
        <taxon>Gammaproteobacteria</taxon>
        <taxon>Pseudomonadales</taxon>
        <taxon>Pseudomonadaceae</taxon>
        <taxon>Pseudomonas</taxon>
    </lineage>
</organism>
<proteinExistence type="predicted"/>
<reference evidence="2" key="1">
    <citation type="submission" date="2017-02" db="EMBL/GenBank/DDBJ databases">
        <title>Pseudomonas floridae sp. nov., a novel pathogenic bacterial species isolated from tomato.</title>
        <authorList>
            <person name="Timilsina S."/>
            <person name="Vallad G.E."/>
            <person name="Jones J.B."/>
        </authorList>
    </citation>
    <scope>NUCLEOTIDE SEQUENCE [LARGE SCALE GENOMIC DNA]</scope>
    <source>
        <strain evidence="2">GEV388</strain>
    </source>
</reference>
<name>A0A1X0N3I0_9PSED</name>
<protein>
    <submittedName>
        <fullName evidence="1">Uncharacterized protein</fullName>
    </submittedName>
</protein>
<accession>A0A1X0N3I0</accession>
<dbReference type="AlphaFoldDB" id="A0A1X0N3I0"/>
<sequence>MASGVLFMVNRNYWVIRDGMRAGIHRVLRWHGHNASTVRSHDKLESKEVVARVVRVGMSTRFFKNPPAPGFTGSQGVFDEIRARIFHLLFDQEAS</sequence>
<evidence type="ECO:0000313" key="1">
    <source>
        <dbReference type="EMBL" id="ORC57872.1"/>
    </source>
</evidence>
<keyword evidence="2" id="KW-1185">Reference proteome</keyword>